<name>A0A8A2U7Q7_9EURY</name>
<dbReference type="OrthoDB" id="212282at2157"/>
<dbReference type="Gene3D" id="1.10.490.110">
    <property type="entry name" value="Uncharacterized conserved protein DUF2267"/>
    <property type="match status" value="1"/>
</dbReference>
<reference evidence="1 2" key="1">
    <citation type="journal article" date="2006" name="Int. J. Syst. Evol. Microbiol.">
        <title>Haloterrigena longa sp. nov. and Haloterrigena limicola sp. nov., extremely halophilic archaea isolated from a salt lake.</title>
        <authorList>
            <person name="Cui H.L."/>
            <person name="Tohty D."/>
            <person name="Zhou P.J."/>
            <person name="Liu S.J."/>
        </authorList>
    </citation>
    <scope>NUCLEOTIDE SEQUENCE [LARGE SCALE GENOMIC DNA]</scope>
    <source>
        <strain evidence="1 2">ABH32</strain>
    </source>
</reference>
<dbReference type="GeneID" id="63185192"/>
<dbReference type="KEGG" id="hlo:J0X27_15570"/>
<keyword evidence="2" id="KW-1185">Reference proteome</keyword>
<dbReference type="InterPro" id="IPR038282">
    <property type="entry name" value="DUF2267_sf"/>
</dbReference>
<protein>
    <submittedName>
        <fullName evidence="1">DUF2267 domain-containing protein</fullName>
    </submittedName>
</protein>
<organism evidence="1 2">
    <name type="scientific">Natrinema longum</name>
    <dbReference type="NCBI Taxonomy" id="370324"/>
    <lineage>
        <taxon>Archaea</taxon>
        <taxon>Methanobacteriati</taxon>
        <taxon>Methanobacteriota</taxon>
        <taxon>Stenosarchaea group</taxon>
        <taxon>Halobacteria</taxon>
        <taxon>Halobacteriales</taxon>
        <taxon>Natrialbaceae</taxon>
        <taxon>Natrinema</taxon>
    </lineage>
</organism>
<gene>
    <name evidence="1" type="ORF">J0X27_15570</name>
</gene>
<dbReference type="AlphaFoldDB" id="A0A8A2U7Q7"/>
<accession>A0A8A2U7Q7</accession>
<dbReference type="EMBL" id="CP071463">
    <property type="protein sequence ID" value="QSW84849.1"/>
    <property type="molecule type" value="Genomic_DNA"/>
</dbReference>
<proteinExistence type="predicted"/>
<evidence type="ECO:0000313" key="1">
    <source>
        <dbReference type="EMBL" id="QSW84849.1"/>
    </source>
</evidence>
<dbReference type="RefSeq" id="WP_207270059.1">
    <property type="nucleotide sequence ID" value="NZ_CP071463.1"/>
</dbReference>
<evidence type="ECO:0000313" key="2">
    <source>
        <dbReference type="Proteomes" id="UP000663191"/>
    </source>
</evidence>
<dbReference type="Proteomes" id="UP000663191">
    <property type="component" value="Chromosome"/>
</dbReference>
<sequence>MSTSDADFIGEGQHRIETGRQAEAVHRIEAVVDPVSERVPGGELAHAEARLPDEFEGLFAFVDLETKPWEAA</sequence>